<evidence type="ECO:0000313" key="2">
    <source>
        <dbReference type="Proteomes" id="UP000248014"/>
    </source>
</evidence>
<accession>A0A2V3VDS2</accession>
<proteinExistence type="predicted"/>
<dbReference type="AlphaFoldDB" id="A0A2V3VDS2"/>
<protein>
    <submittedName>
        <fullName evidence="1">Uncharacterized protein</fullName>
    </submittedName>
</protein>
<keyword evidence="2" id="KW-1185">Reference proteome</keyword>
<dbReference type="Proteomes" id="UP000248014">
    <property type="component" value="Unassembled WGS sequence"/>
</dbReference>
<dbReference type="EMBL" id="QJJM01000001">
    <property type="protein sequence ID" value="PXW78981.1"/>
    <property type="molecule type" value="Genomic_DNA"/>
</dbReference>
<evidence type="ECO:0000313" key="1">
    <source>
        <dbReference type="EMBL" id="PXW78981.1"/>
    </source>
</evidence>
<reference evidence="1 2" key="1">
    <citation type="submission" date="2018-05" db="EMBL/GenBank/DDBJ databases">
        <title>Genomic Encyclopedia of Type Strains, Phase IV (KMG-IV): sequencing the most valuable type-strain genomes for metagenomic binning, comparative biology and taxonomic classification.</title>
        <authorList>
            <person name="Goeker M."/>
        </authorList>
    </citation>
    <scope>NUCLEOTIDE SEQUENCE [LARGE SCALE GENOMIC DNA]</scope>
    <source>
        <strain evidence="1 2">DSM 3183</strain>
    </source>
</reference>
<gene>
    <name evidence="1" type="ORF">C7451_10143</name>
</gene>
<name>A0A2V3VDS2_9SPHN</name>
<comment type="caution">
    <text evidence="1">The sequence shown here is derived from an EMBL/GenBank/DDBJ whole genome shotgun (WGS) entry which is preliminary data.</text>
</comment>
<sequence length="59" mass="6690">MFDEVVITLVTYNLQQSVQSSLHSTYSSDLLGIQKNNANATFIKIMVIEEEVAHLVYSR</sequence>
<organism evidence="1 2">
    <name type="scientific">Blastomonas natatoria</name>
    <dbReference type="NCBI Taxonomy" id="34015"/>
    <lineage>
        <taxon>Bacteria</taxon>
        <taxon>Pseudomonadati</taxon>
        <taxon>Pseudomonadota</taxon>
        <taxon>Alphaproteobacteria</taxon>
        <taxon>Sphingomonadales</taxon>
        <taxon>Sphingomonadaceae</taxon>
        <taxon>Blastomonas</taxon>
    </lineage>
</organism>